<evidence type="ECO:0000313" key="4">
    <source>
        <dbReference type="EMBL" id="RFB05352.1"/>
    </source>
</evidence>
<keyword evidence="5" id="KW-1185">Reference proteome</keyword>
<accession>A0A371RIT0</accession>
<dbReference type="PROSITE" id="PS51462">
    <property type="entry name" value="NUDIX"/>
    <property type="match status" value="1"/>
</dbReference>
<dbReference type="Pfam" id="PF14803">
    <property type="entry name" value="Zn_ribbon_Nudix"/>
    <property type="match status" value="1"/>
</dbReference>
<dbReference type="Gene3D" id="2.20.70.10">
    <property type="match status" value="1"/>
</dbReference>
<reference evidence="4 5" key="1">
    <citation type="submission" date="2018-08" db="EMBL/GenBank/DDBJ databases">
        <title>Parvularcula sp. SM1705, isolated from surface water of the South Sea China.</title>
        <authorList>
            <person name="Sun L."/>
        </authorList>
    </citation>
    <scope>NUCLEOTIDE SEQUENCE [LARGE SCALE GENOMIC DNA]</scope>
    <source>
        <strain evidence="4 5">SM1705</strain>
    </source>
</reference>
<dbReference type="InterPro" id="IPR029401">
    <property type="entry name" value="Nudix_N"/>
</dbReference>
<dbReference type="Proteomes" id="UP000264589">
    <property type="component" value="Unassembled WGS sequence"/>
</dbReference>
<dbReference type="InterPro" id="IPR015797">
    <property type="entry name" value="NUDIX_hydrolase-like_dom_sf"/>
</dbReference>
<dbReference type="EMBL" id="QUQO01000001">
    <property type="protein sequence ID" value="RFB05352.1"/>
    <property type="molecule type" value="Genomic_DNA"/>
</dbReference>
<feature type="domain" description="Nudix hydrolase" evidence="3">
    <location>
        <begin position="49"/>
        <end position="176"/>
    </location>
</feature>
<evidence type="ECO:0000256" key="1">
    <source>
        <dbReference type="ARBA" id="ARBA00001946"/>
    </source>
</evidence>
<dbReference type="PANTHER" id="PTHR43222:SF2">
    <property type="entry name" value="NUDIX HYDROLASE 23, CHLOROPLASTIC"/>
    <property type="match status" value="1"/>
</dbReference>
<comment type="caution">
    <text evidence="4">The sequence shown here is derived from an EMBL/GenBank/DDBJ whole genome shotgun (WGS) entry which is preliminary data.</text>
</comment>
<dbReference type="PANTHER" id="PTHR43222">
    <property type="entry name" value="NUDIX HYDROLASE 23"/>
    <property type="match status" value="1"/>
</dbReference>
<dbReference type="InterPro" id="IPR000086">
    <property type="entry name" value="NUDIX_hydrolase_dom"/>
</dbReference>
<dbReference type="InterPro" id="IPR020084">
    <property type="entry name" value="NUDIX_hydrolase_CS"/>
</dbReference>
<dbReference type="SUPFAM" id="SSF55811">
    <property type="entry name" value="Nudix"/>
    <property type="match status" value="1"/>
</dbReference>
<dbReference type="Pfam" id="PF00293">
    <property type="entry name" value="NUDIX"/>
    <property type="match status" value="1"/>
</dbReference>
<proteinExistence type="predicted"/>
<comment type="cofactor">
    <cofactor evidence="1">
        <name>Mg(2+)</name>
        <dbReference type="ChEBI" id="CHEBI:18420"/>
    </cofactor>
</comment>
<name>A0A371RIT0_9PROT</name>
<dbReference type="CDD" id="cd04511">
    <property type="entry name" value="NUDIX_Hydrolase"/>
    <property type="match status" value="1"/>
</dbReference>
<sequence>MDSHDSEHLWRQFLAHKEDLSPSFRLEIPSGDDRERSVCTRCSFIDYRNPRIVVGSVATDDSGRILLCQRAIEPRKSWWTLPAGYLETNESAEAGARREAREEAGAKLEIDRLLAVYSLPRISQVQLMYRARLTNPDTIAAGPESEDLMLVSFEDIPWPDLAFPSVSWALRDWRAVEGQADFAVRSNPADGL</sequence>
<keyword evidence="2" id="KW-0378">Hydrolase</keyword>
<evidence type="ECO:0000259" key="3">
    <source>
        <dbReference type="PROSITE" id="PS51462"/>
    </source>
</evidence>
<organism evidence="4 5">
    <name type="scientific">Parvularcula marina</name>
    <dbReference type="NCBI Taxonomy" id="2292771"/>
    <lineage>
        <taxon>Bacteria</taxon>
        <taxon>Pseudomonadati</taxon>
        <taxon>Pseudomonadota</taxon>
        <taxon>Alphaproteobacteria</taxon>
        <taxon>Parvularculales</taxon>
        <taxon>Parvularculaceae</taxon>
        <taxon>Parvularcula</taxon>
    </lineage>
</organism>
<dbReference type="GO" id="GO:0016787">
    <property type="term" value="F:hydrolase activity"/>
    <property type="evidence" value="ECO:0007669"/>
    <property type="project" value="UniProtKB-KW"/>
</dbReference>
<dbReference type="InParanoid" id="A0A371RIT0"/>
<dbReference type="OrthoDB" id="9761969at2"/>
<gene>
    <name evidence="4" type="ORF">DX908_08835</name>
</gene>
<dbReference type="PROSITE" id="PS00893">
    <property type="entry name" value="NUDIX_BOX"/>
    <property type="match status" value="1"/>
</dbReference>
<dbReference type="Gene3D" id="3.90.79.10">
    <property type="entry name" value="Nucleoside Triphosphate Pyrophosphohydrolase"/>
    <property type="match status" value="1"/>
</dbReference>
<evidence type="ECO:0000313" key="5">
    <source>
        <dbReference type="Proteomes" id="UP000264589"/>
    </source>
</evidence>
<protein>
    <submittedName>
        <fullName evidence="4">NUDIX domain-containing protein</fullName>
    </submittedName>
</protein>
<dbReference type="RefSeq" id="WP_116391984.1">
    <property type="nucleotide sequence ID" value="NZ_QUQO01000001.1"/>
</dbReference>
<evidence type="ECO:0000256" key="2">
    <source>
        <dbReference type="ARBA" id="ARBA00022801"/>
    </source>
</evidence>
<dbReference type="AlphaFoldDB" id="A0A371RIT0"/>